<feature type="region of interest" description="Disordered" evidence="1">
    <location>
        <begin position="1"/>
        <end position="95"/>
    </location>
</feature>
<protein>
    <submittedName>
        <fullName evidence="2">Uncharacterized protein</fullName>
    </submittedName>
</protein>
<keyword evidence="3" id="KW-1185">Reference proteome</keyword>
<reference evidence="2" key="1">
    <citation type="journal article" date="2022" name="bioRxiv">
        <title>Sequencing and chromosome-scale assembly of the giantPleurodeles waltlgenome.</title>
        <authorList>
            <person name="Brown T."/>
            <person name="Elewa A."/>
            <person name="Iarovenko S."/>
            <person name="Subramanian E."/>
            <person name="Araus A.J."/>
            <person name="Petzold A."/>
            <person name="Susuki M."/>
            <person name="Suzuki K.-i.T."/>
            <person name="Hayashi T."/>
            <person name="Toyoda A."/>
            <person name="Oliveira C."/>
            <person name="Osipova E."/>
            <person name="Leigh N.D."/>
            <person name="Simon A."/>
            <person name="Yun M.H."/>
        </authorList>
    </citation>
    <scope>NUCLEOTIDE SEQUENCE</scope>
    <source>
        <strain evidence="2">20211129_DDA</strain>
        <tissue evidence="2">Liver</tissue>
    </source>
</reference>
<comment type="caution">
    <text evidence="2">The sequence shown here is derived from an EMBL/GenBank/DDBJ whole genome shotgun (WGS) entry which is preliminary data.</text>
</comment>
<evidence type="ECO:0000256" key="1">
    <source>
        <dbReference type="SAM" id="MobiDB-lite"/>
    </source>
</evidence>
<organism evidence="2 3">
    <name type="scientific">Pleurodeles waltl</name>
    <name type="common">Iberian ribbed newt</name>
    <dbReference type="NCBI Taxonomy" id="8319"/>
    <lineage>
        <taxon>Eukaryota</taxon>
        <taxon>Metazoa</taxon>
        <taxon>Chordata</taxon>
        <taxon>Craniata</taxon>
        <taxon>Vertebrata</taxon>
        <taxon>Euteleostomi</taxon>
        <taxon>Amphibia</taxon>
        <taxon>Batrachia</taxon>
        <taxon>Caudata</taxon>
        <taxon>Salamandroidea</taxon>
        <taxon>Salamandridae</taxon>
        <taxon>Pleurodelinae</taxon>
        <taxon>Pleurodeles</taxon>
    </lineage>
</organism>
<dbReference type="Proteomes" id="UP001066276">
    <property type="component" value="Chromosome 2_1"/>
</dbReference>
<dbReference type="EMBL" id="JANPWB010000003">
    <property type="protein sequence ID" value="KAJ1200414.1"/>
    <property type="molecule type" value="Genomic_DNA"/>
</dbReference>
<sequence length="95" mass="10238">MDTELPRLRHPSHAQPVRSLRPCPELVVGRSLPSSGKPSLRASLPHQRAMRPGNGSIYNNLLCKGGDPGPKRRGLLHPGHPSSPIRAQTLADAQS</sequence>
<accession>A0AAV7VIA3</accession>
<evidence type="ECO:0000313" key="2">
    <source>
        <dbReference type="EMBL" id="KAJ1200414.1"/>
    </source>
</evidence>
<dbReference type="AlphaFoldDB" id="A0AAV7VIA3"/>
<gene>
    <name evidence="2" type="ORF">NDU88_004238</name>
</gene>
<proteinExistence type="predicted"/>
<evidence type="ECO:0000313" key="3">
    <source>
        <dbReference type="Proteomes" id="UP001066276"/>
    </source>
</evidence>
<name>A0AAV7VIA3_PLEWA</name>